<name>A0ABW2CPJ6_9ACTN</name>
<feature type="transmembrane region" description="Helical" evidence="8">
    <location>
        <begin position="220"/>
        <end position="244"/>
    </location>
</feature>
<keyword evidence="5 8" id="KW-0812">Transmembrane</keyword>
<keyword evidence="12" id="KW-1185">Reference proteome</keyword>
<feature type="transmembrane region" description="Helical" evidence="8">
    <location>
        <begin position="448"/>
        <end position="469"/>
    </location>
</feature>
<sequence length="614" mass="64941">MAATAPPVDLGPARGPGRAGPVRLARRFGPVRILIALTCAFFFLWPVVMVAVGAFRTALPGQAGNTWTAGRIAKVYTDGSTYSVLWQTVVLAVSVTVLSTLIALFFAWVVARTDTPLRQVVTPVMVLVLAMPPMFFAIAWDMLGNKRVGMLNQGLAWITGSDAGSSGGPFNVESWYGLILVCSLKAASFSYFMVLGPFLTMDRSVEEASLISGAGRIRTFFRIHIPMLTPAISSASLLTLIAFLEGFDIPAIIGLPAGIRVLPTQIYNYINATFGGQYAQASSLALMLIALVTALIVVQAKLLGRRRFTTISGKTYRTGRWRLGPARWACTLAIVVFTLLALVLPLVQLYLGSLQPFFGLFQSWTLDNYHAIFEDPEVVSALENTAYLAVFGGLAAIAAALVLTKVVNTTGGAVTRFISFSTWMPMALPGVVLGLGMMWSYLTVPGLAKLYATVWILLIGLFVSAIPVAMRSAEGALVQVPGDLEEAARMSGAGRVRAFCRMVIPLITPSLLSGWLLAGILIAGNLAVPVLLASPDSSTVSVVVLELYKQGDVTKSAAVFCVILTVLLAAGILAGAVRGAFALRRRARHRSAARAAGPSGTSGATGPSGGAAVL</sequence>
<feature type="transmembrane region" description="Helical" evidence="8">
    <location>
        <begin position="120"/>
        <end position="140"/>
    </location>
</feature>
<accession>A0ABW2CPJ6</accession>
<gene>
    <name evidence="11" type="ORF">ACFQKB_22665</name>
</gene>
<dbReference type="PROSITE" id="PS50928">
    <property type="entry name" value="ABC_TM1"/>
    <property type="match status" value="2"/>
</dbReference>
<evidence type="ECO:0000256" key="7">
    <source>
        <dbReference type="ARBA" id="ARBA00023136"/>
    </source>
</evidence>
<feature type="transmembrane region" description="Helical" evidence="8">
    <location>
        <begin position="511"/>
        <end position="532"/>
    </location>
</feature>
<evidence type="ECO:0000313" key="11">
    <source>
        <dbReference type="EMBL" id="MFC6882576.1"/>
    </source>
</evidence>
<feature type="transmembrane region" description="Helical" evidence="8">
    <location>
        <begin position="420"/>
        <end position="442"/>
    </location>
</feature>
<evidence type="ECO:0000256" key="4">
    <source>
        <dbReference type="ARBA" id="ARBA00022519"/>
    </source>
</evidence>
<dbReference type="InterPro" id="IPR000515">
    <property type="entry name" value="MetI-like"/>
</dbReference>
<keyword evidence="3" id="KW-1003">Cell membrane</keyword>
<feature type="transmembrane region" description="Helical" evidence="8">
    <location>
        <begin position="325"/>
        <end position="351"/>
    </location>
</feature>
<evidence type="ECO:0000256" key="8">
    <source>
        <dbReference type="RuleBase" id="RU363032"/>
    </source>
</evidence>
<keyword evidence="4" id="KW-0997">Cell inner membrane</keyword>
<evidence type="ECO:0000256" key="2">
    <source>
        <dbReference type="ARBA" id="ARBA00022448"/>
    </source>
</evidence>
<dbReference type="Gene3D" id="1.10.3720.10">
    <property type="entry name" value="MetI-like"/>
    <property type="match status" value="2"/>
</dbReference>
<reference evidence="12" key="1">
    <citation type="journal article" date="2019" name="Int. J. Syst. Evol. Microbiol.">
        <title>The Global Catalogue of Microorganisms (GCM) 10K type strain sequencing project: providing services to taxonomists for standard genome sequencing and annotation.</title>
        <authorList>
            <consortium name="The Broad Institute Genomics Platform"/>
            <consortium name="The Broad Institute Genome Sequencing Center for Infectious Disease"/>
            <person name="Wu L."/>
            <person name="Ma J."/>
        </authorList>
    </citation>
    <scope>NUCLEOTIDE SEQUENCE [LARGE SCALE GENOMIC DNA]</scope>
    <source>
        <strain evidence="12">JCM 3369</strain>
    </source>
</reference>
<keyword evidence="2 8" id="KW-0813">Transport</keyword>
<evidence type="ECO:0000256" key="6">
    <source>
        <dbReference type="ARBA" id="ARBA00022989"/>
    </source>
</evidence>
<feature type="transmembrane region" description="Helical" evidence="8">
    <location>
        <begin position="557"/>
        <end position="581"/>
    </location>
</feature>
<dbReference type="Proteomes" id="UP001596380">
    <property type="component" value="Unassembled WGS sequence"/>
</dbReference>
<evidence type="ECO:0000256" key="3">
    <source>
        <dbReference type="ARBA" id="ARBA00022475"/>
    </source>
</evidence>
<feature type="transmembrane region" description="Helical" evidence="8">
    <location>
        <begin position="175"/>
        <end position="199"/>
    </location>
</feature>
<feature type="transmembrane region" description="Helical" evidence="8">
    <location>
        <begin position="33"/>
        <end position="55"/>
    </location>
</feature>
<dbReference type="RefSeq" id="WP_160822420.1">
    <property type="nucleotide sequence ID" value="NZ_JBHSXE010000001.1"/>
</dbReference>
<evidence type="ECO:0000259" key="10">
    <source>
        <dbReference type="PROSITE" id="PS50928"/>
    </source>
</evidence>
<organism evidence="11 12">
    <name type="scientific">Actinomadura yumaensis</name>
    <dbReference type="NCBI Taxonomy" id="111807"/>
    <lineage>
        <taxon>Bacteria</taxon>
        <taxon>Bacillati</taxon>
        <taxon>Actinomycetota</taxon>
        <taxon>Actinomycetes</taxon>
        <taxon>Streptosporangiales</taxon>
        <taxon>Thermomonosporaceae</taxon>
        <taxon>Actinomadura</taxon>
    </lineage>
</organism>
<dbReference type="EMBL" id="JBHSXS010000014">
    <property type="protein sequence ID" value="MFC6882576.1"/>
    <property type="molecule type" value="Genomic_DNA"/>
</dbReference>
<evidence type="ECO:0000256" key="1">
    <source>
        <dbReference type="ARBA" id="ARBA00004429"/>
    </source>
</evidence>
<dbReference type="InterPro" id="IPR035906">
    <property type="entry name" value="MetI-like_sf"/>
</dbReference>
<comment type="caution">
    <text evidence="11">The sequence shown here is derived from an EMBL/GenBank/DDBJ whole genome shotgun (WGS) entry which is preliminary data.</text>
</comment>
<evidence type="ECO:0000256" key="9">
    <source>
        <dbReference type="SAM" id="MobiDB-lite"/>
    </source>
</evidence>
<dbReference type="CDD" id="cd06261">
    <property type="entry name" value="TM_PBP2"/>
    <property type="match status" value="2"/>
</dbReference>
<keyword evidence="7 8" id="KW-0472">Membrane</keyword>
<dbReference type="SUPFAM" id="SSF161098">
    <property type="entry name" value="MetI-like"/>
    <property type="match status" value="2"/>
</dbReference>
<evidence type="ECO:0000313" key="12">
    <source>
        <dbReference type="Proteomes" id="UP001596380"/>
    </source>
</evidence>
<protein>
    <submittedName>
        <fullName evidence="11">ABC transporter permease</fullName>
    </submittedName>
</protein>
<feature type="transmembrane region" description="Helical" evidence="8">
    <location>
        <begin position="386"/>
        <end position="408"/>
    </location>
</feature>
<comment type="subcellular location">
    <subcellularLocation>
        <location evidence="1">Cell inner membrane</location>
        <topology evidence="1">Multi-pass membrane protein</topology>
    </subcellularLocation>
    <subcellularLocation>
        <location evidence="8">Cell membrane</location>
        <topology evidence="8">Multi-pass membrane protein</topology>
    </subcellularLocation>
</comment>
<feature type="domain" description="ABC transmembrane type-1" evidence="10">
    <location>
        <begin position="382"/>
        <end position="574"/>
    </location>
</feature>
<dbReference type="PANTHER" id="PTHR43357">
    <property type="entry name" value="INNER MEMBRANE ABC TRANSPORTER PERMEASE PROTEIN YDCV"/>
    <property type="match status" value="1"/>
</dbReference>
<feature type="domain" description="ABC transmembrane type-1" evidence="10">
    <location>
        <begin position="85"/>
        <end position="297"/>
    </location>
</feature>
<feature type="transmembrane region" description="Helical" evidence="8">
    <location>
        <begin position="284"/>
        <end position="304"/>
    </location>
</feature>
<feature type="compositionally biased region" description="Low complexity" evidence="9">
    <location>
        <begin position="593"/>
        <end position="614"/>
    </location>
</feature>
<evidence type="ECO:0000256" key="5">
    <source>
        <dbReference type="ARBA" id="ARBA00022692"/>
    </source>
</evidence>
<comment type="similarity">
    <text evidence="8">Belongs to the binding-protein-dependent transport system permease family.</text>
</comment>
<dbReference type="PANTHER" id="PTHR43357:SF4">
    <property type="entry name" value="INNER MEMBRANE ABC TRANSPORTER PERMEASE PROTEIN YDCV"/>
    <property type="match status" value="1"/>
</dbReference>
<proteinExistence type="inferred from homology"/>
<feature type="region of interest" description="Disordered" evidence="9">
    <location>
        <begin position="592"/>
        <end position="614"/>
    </location>
</feature>
<feature type="transmembrane region" description="Helical" evidence="8">
    <location>
        <begin position="84"/>
        <end position="108"/>
    </location>
</feature>
<dbReference type="Pfam" id="PF00528">
    <property type="entry name" value="BPD_transp_1"/>
    <property type="match status" value="2"/>
</dbReference>
<keyword evidence="6 8" id="KW-1133">Transmembrane helix</keyword>